<dbReference type="SUPFAM" id="SSF54117">
    <property type="entry name" value="Interleukin 8-like chemokines"/>
    <property type="match status" value="1"/>
</dbReference>
<dbReference type="EMBL" id="JAAVVJ010000010">
    <property type="protein sequence ID" value="KAF7214135.1"/>
    <property type="molecule type" value="Genomic_DNA"/>
</dbReference>
<dbReference type="Gene3D" id="2.40.50.40">
    <property type="match status" value="1"/>
</dbReference>
<dbReference type="InterPro" id="IPR036048">
    <property type="entry name" value="Interleukin_8-like_sf"/>
</dbReference>
<feature type="signal peptide" evidence="2">
    <location>
        <begin position="1"/>
        <end position="27"/>
    </location>
</feature>
<dbReference type="SMART" id="SM00199">
    <property type="entry name" value="SCY"/>
    <property type="match status" value="1"/>
</dbReference>
<dbReference type="Ensembl" id="ENSNFUT00015025858.1">
    <property type="protein sequence ID" value="ENSNFUP00015024738.1"/>
    <property type="gene ID" value="ENSNFUG00015011979.1"/>
</dbReference>
<dbReference type="GO" id="GO:0008009">
    <property type="term" value="F:chemokine activity"/>
    <property type="evidence" value="ECO:0007669"/>
    <property type="project" value="InterPro"/>
</dbReference>
<dbReference type="AlphaFoldDB" id="A0A8C6LSH6"/>
<evidence type="ECO:0000313" key="5">
    <source>
        <dbReference type="Ensembl" id="ENSNFUP00015024738.1"/>
    </source>
</evidence>
<evidence type="ECO:0000256" key="2">
    <source>
        <dbReference type="SAM" id="SignalP"/>
    </source>
</evidence>
<reference evidence="5" key="3">
    <citation type="submission" date="2025-05" db="UniProtKB">
        <authorList>
            <consortium name="Ensembl"/>
        </authorList>
    </citation>
    <scope>IDENTIFICATION</scope>
</reference>
<evidence type="ECO:0000256" key="1">
    <source>
        <dbReference type="ARBA" id="ARBA00022514"/>
    </source>
</evidence>
<feature type="domain" description="Chemokine interleukin-8-like" evidence="3">
    <location>
        <begin position="27"/>
        <end position="86"/>
    </location>
</feature>
<dbReference type="RefSeq" id="XP_015810971.1">
    <property type="nucleotide sequence ID" value="XM_015955485.3"/>
</dbReference>
<reference evidence="5" key="1">
    <citation type="submission" date="2014-08" db="EMBL/GenBank/DDBJ databases">
        <authorList>
            <person name="Senf B."/>
            <person name="Petzold A."/>
            <person name="Downie B.R."/>
            <person name="Koch P."/>
            <person name="Platzer M."/>
        </authorList>
    </citation>
    <scope>NUCLEOTIDE SEQUENCE [LARGE SCALE GENOMIC DNA]</scope>
    <source>
        <strain evidence="5">GRZ</strain>
    </source>
</reference>
<dbReference type="GO" id="GO:0006955">
    <property type="term" value="P:immune response"/>
    <property type="evidence" value="ECO:0007669"/>
    <property type="project" value="InterPro"/>
</dbReference>
<name>A0A8C6LSH6_NOTFU</name>
<keyword evidence="1" id="KW-0202">Cytokine</keyword>
<reference evidence="4" key="2">
    <citation type="submission" date="2020-03" db="EMBL/GenBank/DDBJ databases">
        <title>Intra-Species Differences in Population Size shape Life History and Genome Evolution.</title>
        <authorList>
            <person name="Willemsen D."/>
            <person name="Cui R."/>
            <person name="Valenzano D.R."/>
        </authorList>
    </citation>
    <scope>NUCLEOTIDE SEQUENCE</scope>
    <source>
        <strain evidence="4">GRZ</strain>
        <tissue evidence="4">Whole</tissue>
    </source>
</reference>
<dbReference type="GO" id="GO:0005615">
    <property type="term" value="C:extracellular space"/>
    <property type="evidence" value="ECO:0007669"/>
    <property type="project" value="UniProtKB-KW"/>
</dbReference>
<dbReference type="GeneTree" id="ENSGT01030000234830"/>
<dbReference type="OMA" id="QNINNAC"/>
<dbReference type="Proteomes" id="UP000694548">
    <property type="component" value="Chromosome sgr08"/>
</dbReference>
<feature type="chain" id="PRO_5044681362" evidence="2">
    <location>
        <begin position="28"/>
        <end position="103"/>
    </location>
</feature>
<sequence length="103" mass="11520">MASSKACLVAALCCLVMFTTFISRADAASCCMRYTKRHLSCAKVFSYSIQTINSSCDISAIIFHLPGRFVCVDPSKKWAKNCMNSVEKRRKIAKILEEKQVSQ</sequence>
<accession>A0A8C6LSH6</accession>
<organism evidence="5 6">
    <name type="scientific">Nothobranchius furzeri</name>
    <name type="common">Turquoise killifish</name>
    <dbReference type="NCBI Taxonomy" id="105023"/>
    <lineage>
        <taxon>Eukaryota</taxon>
        <taxon>Metazoa</taxon>
        <taxon>Chordata</taxon>
        <taxon>Craniata</taxon>
        <taxon>Vertebrata</taxon>
        <taxon>Euteleostomi</taxon>
        <taxon>Actinopterygii</taxon>
        <taxon>Neopterygii</taxon>
        <taxon>Teleostei</taxon>
        <taxon>Neoteleostei</taxon>
        <taxon>Acanthomorphata</taxon>
        <taxon>Ovalentaria</taxon>
        <taxon>Atherinomorphae</taxon>
        <taxon>Cyprinodontiformes</taxon>
        <taxon>Nothobranchiidae</taxon>
        <taxon>Nothobranchius</taxon>
    </lineage>
</organism>
<proteinExistence type="predicted"/>
<dbReference type="Pfam" id="PF00048">
    <property type="entry name" value="IL8"/>
    <property type="match status" value="1"/>
</dbReference>
<dbReference type="InterPro" id="IPR001811">
    <property type="entry name" value="Chemokine_IL8-like_dom"/>
</dbReference>
<dbReference type="PANTHER" id="PTHR12015:SF108">
    <property type="entry name" value="C-C MOTIF CHEMOKINE 20"/>
    <property type="match status" value="1"/>
</dbReference>
<evidence type="ECO:0000313" key="6">
    <source>
        <dbReference type="Proteomes" id="UP000694548"/>
    </source>
</evidence>
<dbReference type="KEGG" id="nfu:107383065"/>
<gene>
    <name evidence="5" type="primary">ccl20b</name>
    <name evidence="4" type="ORF">G4P62_008389</name>
</gene>
<keyword evidence="2" id="KW-0732">Signal</keyword>
<dbReference type="Proteomes" id="UP000822369">
    <property type="component" value="Chromosome 10"/>
</dbReference>
<dbReference type="PANTHER" id="PTHR12015">
    <property type="entry name" value="SMALL INDUCIBLE CYTOKINE A"/>
    <property type="match status" value="1"/>
</dbReference>
<dbReference type="OrthoDB" id="8870994at2759"/>
<evidence type="ECO:0000313" key="4">
    <source>
        <dbReference type="EMBL" id="KAF7214135.1"/>
    </source>
</evidence>
<protein>
    <submittedName>
        <fullName evidence="4 5">C-C motif chemokine 20-like</fullName>
    </submittedName>
</protein>
<dbReference type="GeneID" id="107383065"/>
<dbReference type="InterPro" id="IPR039809">
    <property type="entry name" value="Chemokine_b/g/d"/>
</dbReference>
<keyword evidence="6" id="KW-1185">Reference proteome</keyword>
<evidence type="ECO:0000259" key="3">
    <source>
        <dbReference type="SMART" id="SM00199"/>
    </source>
</evidence>